<dbReference type="SUPFAM" id="SSF56801">
    <property type="entry name" value="Acetyl-CoA synthetase-like"/>
    <property type="match status" value="1"/>
</dbReference>
<evidence type="ECO:0000313" key="5">
    <source>
        <dbReference type="EMBL" id="GFT91409.1"/>
    </source>
</evidence>
<dbReference type="InterPro" id="IPR000873">
    <property type="entry name" value="AMP-dep_synth/lig_dom"/>
</dbReference>
<dbReference type="Gene3D" id="3.40.50.12780">
    <property type="entry name" value="N-terminal domain of ligase-like"/>
    <property type="match status" value="1"/>
</dbReference>
<evidence type="ECO:0000259" key="4">
    <source>
        <dbReference type="Pfam" id="PF00501"/>
    </source>
</evidence>
<dbReference type="OrthoDB" id="1700726at2759"/>
<dbReference type="Proteomes" id="UP000887013">
    <property type="component" value="Unassembled WGS sequence"/>
</dbReference>
<keyword evidence="1 5" id="KW-0436">Ligase</keyword>
<dbReference type="PROSITE" id="PS00455">
    <property type="entry name" value="AMP_BINDING"/>
    <property type="match status" value="1"/>
</dbReference>
<proteinExistence type="predicted"/>
<reference evidence="5" key="1">
    <citation type="submission" date="2020-08" db="EMBL/GenBank/DDBJ databases">
        <title>Multicomponent nature underlies the extraordinary mechanical properties of spider dragline silk.</title>
        <authorList>
            <person name="Kono N."/>
            <person name="Nakamura H."/>
            <person name="Mori M."/>
            <person name="Yoshida Y."/>
            <person name="Ohtoshi R."/>
            <person name="Malay A.D."/>
            <person name="Moran D.A.P."/>
            <person name="Tomita M."/>
            <person name="Numata K."/>
            <person name="Arakawa K."/>
        </authorList>
    </citation>
    <scope>NUCLEOTIDE SEQUENCE</scope>
</reference>
<keyword evidence="6" id="KW-1185">Reference proteome</keyword>
<dbReference type="EC" id="6.2.1.3" evidence="3"/>
<accession>A0A8X6PV71</accession>
<evidence type="ECO:0000313" key="6">
    <source>
        <dbReference type="Proteomes" id="UP000887013"/>
    </source>
</evidence>
<dbReference type="GO" id="GO:0016020">
    <property type="term" value="C:membrane"/>
    <property type="evidence" value="ECO:0007669"/>
    <property type="project" value="TreeGrafter"/>
</dbReference>
<dbReference type="PANTHER" id="PTHR43272:SF107">
    <property type="entry name" value="LONG-CHAIN-FATTY-ACID--COA LIGASE 5"/>
    <property type="match status" value="1"/>
</dbReference>
<keyword evidence="2" id="KW-0443">Lipid metabolism</keyword>
<dbReference type="GO" id="GO:0005783">
    <property type="term" value="C:endoplasmic reticulum"/>
    <property type="evidence" value="ECO:0007669"/>
    <property type="project" value="TreeGrafter"/>
</dbReference>
<dbReference type="PANTHER" id="PTHR43272">
    <property type="entry name" value="LONG-CHAIN-FATTY-ACID--COA LIGASE"/>
    <property type="match status" value="1"/>
</dbReference>
<dbReference type="EMBL" id="BMAW01025201">
    <property type="protein sequence ID" value="GFT91409.1"/>
    <property type="molecule type" value="Genomic_DNA"/>
</dbReference>
<sequence>MSNLFVEAEQPESMVEESIEVPNSRGVRKSKIVKNGEMIRFILEDTKTQWDVLQRGLRESGDGRCFGWRNGKSNYNWINYSEFIKRAENFGSGLVKMGLKPGQSSNVGIYSQNCIEWVVTQFGCCSQSMVVVPLYDSLGPDACIFMIKQAEIEVIICDQENKARNILMRRKEVPSLKDIVLTIKDLNEELIRLAREKDVKLHLFSDVEALGEKYPAQKLLPKSSDACLICYTSGTTGDPKGAVLEHQSLVSSVSATNVMLGKDTANKEDTSLSYLPLAHIFEQAVQVLMLLGGGSIGFFSGDITQLADDMRVLQPTFLPAVPRLLNKLYNKAQAIFGSKLKKDLSEENSLIIEENSLNEKSVFKPFLHSLGGKLRLILSGGAPIYKNVFEFYTKVLGCTVVEVYGQSEMGGPCCVSKSNDKYPGGVGAPLPCCIMKVVDVPEMGYFSKNSTGEVCLKGYNLMKYYLKDPKRTAETVDSEGWLHTGDIGMWLPNGTLKIIDRKKNILKLSQGEYIAPEKIENVYSLSSYISQVFIYGDSLKSFLVAIVIPEQELVIPWCKENSKKEDWGEICKDPMVKLLIFEDMIRIGKSAGLLSFEQVKDIHLFPEVLTHAGGFVTPTSKLKRDACKKYFAEEIGNMYKNIEGIL</sequence>
<feature type="domain" description="AMP-dependent synthetase/ligase" evidence="4">
    <location>
        <begin position="73"/>
        <end position="466"/>
    </location>
</feature>
<dbReference type="InterPro" id="IPR042099">
    <property type="entry name" value="ANL_N_sf"/>
</dbReference>
<evidence type="ECO:0000256" key="3">
    <source>
        <dbReference type="ARBA" id="ARBA00026121"/>
    </source>
</evidence>
<dbReference type="AlphaFoldDB" id="A0A8X6PV71"/>
<dbReference type="InterPro" id="IPR020845">
    <property type="entry name" value="AMP-binding_CS"/>
</dbReference>
<name>A0A8X6PV71_NEPPI</name>
<keyword evidence="2" id="KW-0276">Fatty acid metabolism</keyword>
<dbReference type="GO" id="GO:0004467">
    <property type="term" value="F:long-chain fatty acid-CoA ligase activity"/>
    <property type="evidence" value="ECO:0007669"/>
    <property type="project" value="UniProtKB-EC"/>
</dbReference>
<protein>
    <recommendedName>
        <fullName evidence="3">long-chain-fatty-acid--CoA ligase</fullName>
        <ecNumber evidence="3">6.2.1.3</ecNumber>
    </recommendedName>
</protein>
<evidence type="ECO:0000256" key="1">
    <source>
        <dbReference type="ARBA" id="ARBA00022598"/>
    </source>
</evidence>
<dbReference type="Pfam" id="PF00501">
    <property type="entry name" value="AMP-binding"/>
    <property type="match status" value="1"/>
</dbReference>
<gene>
    <name evidence="5" type="primary">Acsl5</name>
    <name evidence="5" type="ORF">NPIL_238361</name>
</gene>
<organism evidence="5 6">
    <name type="scientific">Nephila pilipes</name>
    <name type="common">Giant wood spider</name>
    <name type="synonym">Nephila maculata</name>
    <dbReference type="NCBI Taxonomy" id="299642"/>
    <lineage>
        <taxon>Eukaryota</taxon>
        <taxon>Metazoa</taxon>
        <taxon>Ecdysozoa</taxon>
        <taxon>Arthropoda</taxon>
        <taxon>Chelicerata</taxon>
        <taxon>Arachnida</taxon>
        <taxon>Araneae</taxon>
        <taxon>Araneomorphae</taxon>
        <taxon>Entelegynae</taxon>
        <taxon>Araneoidea</taxon>
        <taxon>Nephilidae</taxon>
        <taxon>Nephila</taxon>
    </lineage>
</organism>
<evidence type="ECO:0000256" key="2">
    <source>
        <dbReference type="ARBA" id="ARBA00022832"/>
    </source>
</evidence>
<comment type="caution">
    <text evidence="5">The sequence shown here is derived from an EMBL/GenBank/DDBJ whole genome shotgun (WGS) entry which is preliminary data.</text>
</comment>